<accession>A0A1V4J7D5</accession>
<dbReference type="EMBL" id="LSYS01008642">
    <property type="protein sequence ID" value="OPJ68143.1"/>
    <property type="molecule type" value="Genomic_DNA"/>
</dbReference>
<sequence>MKAATELWKNCHYRLVMLHVLLKKVPEAKLRSSTTFSSAPRNWVASAWPGTVADPMAMLQIGNACFTILNLLKPDKEPHFNWLCSLGLISSRS</sequence>
<protein>
    <submittedName>
        <fullName evidence="1">Uncharacterized protein</fullName>
    </submittedName>
</protein>
<dbReference type="AlphaFoldDB" id="A0A1V4J7D5"/>
<reference evidence="1 2" key="1">
    <citation type="submission" date="2016-02" db="EMBL/GenBank/DDBJ databases">
        <title>Band-tailed pigeon sequencing and assembly.</title>
        <authorList>
            <person name="Soares A.E."/>
            <person name="Novak B.J."/>
            <person name="Rice E.S."/>
            <person name="O'Connell B."/>
            <person name="Chang D."/>
            <person name="Weber S."/>
            <person name="Shapiro B."/>
        </authorList>
    </citation>
    <scope>NUCLEOTIDE SEQUENCE [LARGE SCALE GENOMIC DNA]</scope>
    <source>
        <strain evidence="1">BTP2013</strain>
        <tissue evidence="1">Blood</tissue>
    </source>
</reference>
<evidence type="ECO:0000313" key="2">
    <source>
        <dbReference type="Proteomes" id="UP000190648"/>
    </source>
</evidence>
<keyword evidence="2" id="KW-1185">Reference proteome</keyword>
<organism evidence="1 2">
    <name type="scientific">Patagioenas fasciata monilis</name>
    <dbReference type="NCBI Taxonomy" id="372326"/>
    <lineage>
        <taxon>Eukaryota</taxon>
        <taxon>Metazoa</taxon>
        <taxon>Chordata</taxon>
        <taxon>Craniata</taxon>
        <taxon>Vertebrata</taxon>
        <taxon>Euteleostomi</taxon>
        <taxon>Archelosauria</taxon>
        <taxon>Archosauria</taxon>
        <taxon>Dinosauria</taxon>
        <taxon>Saurischia</taxon>
        <taxon>Theropoda</taxon>
        <taxon>Coelurosauria</taxon>
        <taxon>Aves</taxon>
        <taxon>Neognathae</taxon>
        <taxon>Neoaves</taxon>
        <taxon>Columbimorphae</taxon>
        <taxon>Columbiformes</taxon>
        <taxon>Columbidae</taxon>
        <taxon>Patagioenas</taxon>
    </lineage>
</organism>
<proteinExistence type="predicted"/>
<name>A0A1V4J7D5_PATFA</name>
<comment type="caution">
    <text evidence="1">The sequence shown here is derived from an EMBL/GenBank/DDBJ whole genome shotgun (WGS) entry which is preliminary data.</text>
</comment>
<gene>
    <name evidence="1" type="ORF">AV530_013672</name>
</gene>
<evidence type="ECO:0000313" key="1">
    <source>
        <dbReference type="EMBL" id="OPJ68143.1"/>
    </source>
</evidence>
<dbReference type="Proteomes" id="UP000190648">
    <property type="component" value="Unassembled WGS sequence"/>
</dbReference>